<comment type="function">
    <text evidence="2 10">Excises uracil residues from the DNA which can arise as a result of misincorporation of dUMP residues by DNA polymerase or due to deamination of cytosine.</text>
</comment>
<dbReference type="Proteomes" id="UP000198520">
    <property type="component" value="Unassembled WGS sequence"/>
</dbReference>
<evidence type="ECO:0000256" key="7">
    <source>
        <dbReference type="ARBA" id="ARBA00022763"/>
    </source>
</evidence>
<feature type="domain" description="Uracil-DNA glycosylase-like" evidence="12">
    <location>
        <begin position="79"/>
        <end position="238"/>
    </location>
</feature>
<evidence type="ECO:0000256" key="3">
    <source>
        <dbReference type="ARBA" id="ARBA00004496"/>
    </source>
</evidence>
<comment type="catalytic activity">
    <reaction evidence="1 10">
        <text>Hydrolyzes single-stranded DNA or mismatched double-stranded DNA and polynucleotides, releasing free uracil.</text>
        <dbReference type="EC" id="3.2.2.27"/>
    </reaction>
</comment>
<dbReference type="Gene3D" id="3.40.470.10">
    <property type="entry name" value="Uracil-DNA glycosylase-like domain"/>
    <property type="match status" value="1"/>
</dbReference>
<evidence type="ECO:0000256" key="5">
    <source>
        <dbReference type="ARBA" id="ARBA00012030"/>
    </source>
</evidence>
<dbReference type="PROSITE" id="PS00130">
    <property type="entry name" value="U_DNA_GLYCOSYLASE"/>
    <property type="match status" value="1"/>
</dbReference>
<evidence type="ECO:0000256" key="1">
    <source>
        <dbReference type="ARBA" id="ARBA00001400"/>
    </source>
</evidence>
<dbReference type="AlphaFoldDB" id="A0A1I2GUD2"/>
<organism evidence="13 14">
    <name type="scientific">Flavimobilis marinus</name>
    <dbReference type="NCBI Taxonomy" id="285351"/>
    <lineage>
        <taxon>Bacteria</taxon>
        <taxon>Bacillati</taxon>
        <taxon>Actinomycetota</taxon>
        <taxon>Actinomycetes</taxon>
        <taxon>Micrococcales</taxon>
        <taxon>Jonesiaceae</taxon>
        <taxon>Flavimobilis</taxon>
    </lineage>
</organism>
<dbReference type="STRING" id="285351.SAMN04488035_1945"/>
<evidence type="ECO:0000256" key="2">
    <source>
        <dbReference type="ARBA" id="ARBA00002631"/>
    </source>
</evidence>
<gene>
    <name evidence="10" type="primary">ung</name>
    <name evidence="13" type="ORF">SAMN04488035_1945</name>
</gene>
<keyword evidence="6 10" id="KW-0963">Cytoplasm</keyword>
<evidence type="ECO:0000256" key="4">
    <source>
        <dbReference type="ARBA" id="ARBA00008184"/>
    </source>
</evidence>
<evidence type="ECO:0000256" key="10">
    <source>
        <dbReference type="HAMAP-Rule" id="MF_00148"/>
    </source>
</evidence>
<evidence type="ECO:0000256" key="6">
    <source>
        <dbReference type="ARBA" id="ARBA00022490"/>
    </source>
</evidence>
<keyword evidence="14" id="KW-1185">Reference proteome</keyword>
<evidence type="ECO:0000313" key="13">
    <source>
        <dbReference type="EMBL" id="SFF20181.1"/>
    </source>
</evidence>
<feature type="active site" description="Proton acceptor" evidence="10 11">
    <location>
        <position position="94"/>
    </location>
</feature>
<dbReference type="RefSeq" id="WP_093377926.1">
    <property type="nucleotide sequence ID" value="NZ_BNAN01000003.1"/>
</dbReference>
<dbReference type="EMBL" id="FONZ01000003">
    <property type="protein sequence ID" value="SFF20181.1"/>
    <property type="molecule type" value="Genomic_DNA"/>
</dbReference>
<reference evidence="14" key="1">
    <citation type="submission" date="2016-10" db="EMBL/GenBank/DDBJ databases">
        <authorList>
            <person name="Varghese N."/>
            <person name="Submissions S."/>
        </authorList>
    </citation>
    <scope>NUCLEOTIDE SEQUENCE [LARGE SCALE GENOMIC DNA]</scope>
    <source>
        <strain evidence="14">DSM 19083</strain>
    </source>
</reference>
<keyword evidence="9 10" id="KW-0234">DNA repair</keyword>
<evidence type="ECO:0000313" key="14">
    <source>
        <dbReference type="Proteomes" id="UP000198520"/>
    </source>
</evidence>
<dbReference type="GO" id="GO:0004844">
    <property type="term" value="F:uracil DNA N-glycosylase activity"/>
    <property type="evidence" value="ECO:0007669"/>
    <property type="project" value="UniProtKB-UniRule"/>
</dbReference>
<dbReference type="HAMAP" id="MF_00148">
    <property type="entry name" value="UDG"/>
    <property type="match status" value="1"/>
</dbReference>
<dbReference type="PANTHER" id="PTHR11264">
    <property type="entry name" value="URACIL-DNA GLYCOSYLASE"/>
    <property type="match status" value="1"/>
</dbReference>
<evidence type="ECO:0000256" key="9">
    <source>
        <dbReference type="ARBA" id="ARBA00023204"/>
    </source>
</evidence>
<dbReference type="SMART" id="SM00987">
    <property type="entry name" value="UreE_C"/>
    <property type="match status" value="1"/>
</dbReference>
<dbReference type="InterPro" id="IPR002043">
    <property type="entry name" value="UDG_fam1"/>
</dbReference>
<comment type="subcellular location">
    <subcellularLocation>
        <location evidence="3 10">Cytoplasm</location>
    </subcellularLocation>
</comment>
<dbReference type="FunFam" id="3.40.470.10:FF:000006">
    <property type="entry name" value="Uracil-DNA glycosylase"/>
    <property type="match status" value="1"/>
</dbReference>
<keyword evidence="8 10" id="KW-0378">Hydrolase</keyword>
<dbReference type="CDD" id="cd10027">
    <property type="entry name" value="UDG-F1-like"/>
    <property type="match status" value="1"/>
</dbReference>
<name>A0A1I2GUD2_9MICO</name>
<accession>A0A1I2GUD2</accession>
<dbReference type="SUPFAM" id="SSF52141">
    <property type="entry name" value="Uracil-DNA glycosylase-like"/>
    <property type="match status" value="1"/>
</dbReference>
<comment type="similarity">
    <text evidence="4 10">Belongs to the uracil-DNA glycosylase (UDG) superfamily. UNG family.</text>
</comment>
<dbReference type="InterPro" id="IPR036895">
    <property type="entry name" value="Uracil-DNA_glycosylase-like_sf"/>
</dbReference>
<dbReference type="SMART" id="SM00986">
    <property type="entry name" value="UDG"/>
    <property type="match status" value="1"/>
</dbReference>
<dbReference type="GO" id="GO:0097510">
    <property type="term" value="P:base-excision repair, AP site formation via deaminated base removal"/>
    <property type="evidence" value="ECO:0007669"/>
    <property type="project" value="TreeGrafter"/>
</dbReference>
<dbReference type="NCBIfam" id="NF003592">
    <property type="entry name" value="PRK05254.1-5"/>
    <property type="match status" value="1"/>
</dbReference>
<dbReference type="OrthoDB" id="9804372at2"/>
<dbReference type="EC" id="3.2.2.27" evidence="5 10"/>
<dbReference type="InterPro" id="IPR018085">
    <property type="entry name" value="Ura-DNA_Glyclase_AS"/>
</dbReference>
<proteinExistence type="inferred from homology"/>
<dbReference type="PANTHER" id="PTHR11264:SF0">
    <property type="entry name" value="URACIL-DNA GLYCOSYLASE"/>
    <property type="match status" value="1"/>
</dbReference>
<evidence type="ECO:0000259" key="12">
    <source>
        <dbReference type="SMART" id="SM00986"/>
    </source>
</evidence>
<dbReference type="Pfam" id="PF03167">
    <property type="entry name" value="UDG"/>
    <property type="match status" value="1"/>
</dbReference>
<dbReference type="InterPro" id="IPR005122">
    <property type="entry name" value="Uracil-DNA_glycosylase-like"/>
</dbReference>
<protein>
    <recommendedName>
        <fullName evidence="5 10">Uracil-DNA glycosylase</fullName>
        <shortName evidence="10">UDG</shortName>
        <ecNumber evidence="5 10">3.2.2.27</ecNumber>
    </recommendedName>
</protein>
<evidence type="ECO:0000256" key="8">
    <source>
        <dbReference type="ARBA" id="ARBA00022801"/>
    </source>
</evidence>
<dbReference type="GO" id="GO:0005737">
    <property type="term" value="C:cytoplasm"/>
    <property type="evidence" value="ECO:0007669"/>
    <property type="project" value="UniProtKB-SubCell"/>
</dbReference>
<sequence length="260" mass="27024">MTIRPASTDQHDPSLPLLPDDAAGFAELTESWRSELDAGWVDALEPVAPALEGALRACADDVRAGHVVLPGPAVVLRAFQQPFDAVRVLVVGQDPYPTPGHAVGLAFSVGGHVSPLPRSLQNIVAELRTDVGVPAPASGDLSAWTEQGVLLLNRVLSVRSGEPGAHRGLGWEDVTAQAIAALAARPKPLVAVLWGNDARKLSGALAGHPVIESAHPSPLSARRGFLGSAPFSQVNTALAALGEPPVDWRLPAAPGSEWSL</sequence>
<evidence type="ECO:0000256" key="11">
    <source>
        <dbReference type="PROSITE-ProRule" id="PRU10072"/>
    </source>
</evidence>
<keyword evidence="7 10" id="KW-0227">DNA damage</keyword>
<dbReference type="NCBIfam" id="NF003588">
    <property type="entry name" value="PRK05254.1-1"/>
    <property type="match status" value="1"/>
</dbReference>